<dbReference type="InterPro" id="IPR005828">
    <property type="entry name" value="MFS_sugar_transport-like"/>
</dbReference>
<feature type="transmembrane region" description="Helical" evidence="7">
    <location>
        <begin position="43"/>
        <end position="70"/>
    </location>
</feature>
<feature type="compositionally biased region" description="Polar residues" evidence="6">
    <location>
        <begin position="736"/>
        <end position="748"/>
    </location>
</feature>
<feature type="transmembrane region" description="Helical" evidence="7">
    <location>
        <begin position="123"/>
        <end position="143"/>
    </location>
</feature>
<dbReference type="InterPro" id="IPR022190">
    <property type="entry name" value="DUF3716"/>
</dbReference>
<dbReference type="PANTHER" id="PTHR48022:SF41">
    <property type="entry name" value="MAJOR FACILITATOR SUPERFAMILY (MFS) PROFILE DOMAIN-CONTAINING PROTEIN"/>
    <property type="match status" value="1"/>
</dbReference>
<keyword evidence="3 7" id="KW-0812">Transmembrane</keyword>
<feature type="compositionally biased region" description="Polar residues" evidence="6">
    <location>
        <begin position="17"/>
        <end position="30"/>
    </location>
</feature>
<feature type="transmembrane region" description="Helical" evidence="7">
    <location>
        <begin position="90"/>
        <end position="111"/>
    </location>
</feature>
<feature type="compositionally biased region" description="Basic and acidic residues" evidence="6">
    <location>
        <begin position="706"/>
        <end position="717"/>
    </location>
</feature>
<protein>
    <submittedName>
        <fullName evidence="9">Putative proton myo-inositol cotransporter protein</fullName>
    </submittedName>
</protein>
<dbReference type="GO" id="GO:0016020">
    <property type="term" value="C:membrane"/>
    <property type="evidence" value="ECO:0007669"/>
    <property type="project" value="UniProtKB-SubCell"/>
</dbReference>
<evidence type="ECO:0000313" key="9">
    <source>
        <dbReference type="EMBL" id="OOQ81661.1"/>
    </source>
</evidence>
<comment type="subcellular location">
    <subcellularLocation>
        <location evidence="1">Membrane</location>
        <topology evidence="1">Multi-pass membrane protein</topology>
    </subcellularLocation>
</comment>
<dbReference type="Gene3D" id="1.20.1250.20">
    <property type="entry name" value="MFS general substrate transporter like domains"/>
    <property type="match status" value="1"/>
</dbReference>
<evidence type="ECO:0000256" key="7">
    <source>
        <dbReference type="SAM" id="Phobius"/>
    </source>
</evidence>
<accession>A0A1S9R8A7</accession>
<sequence length="854" mass="92841">MAVPEPSRTDQDKAQPLVSSSIPDQTQQSSTPLFQEIRRYPKIVAYSFGLALAFLLTGYDTVILGTITAVPYFKREFGELYNGSYIIPSTWLSVWSAMAPIGSMVGAAVAGWMQDRLGRRWSLAWSCVICAVGIAIAFCSNLPTDKDSRRGAFLVGRLIQGWGVGGAMAGAQTYLSETVPTSLRGSAMALSPTFMLLGELIGAAVIFACEKKKSTAAYLVPFGTQWIFTVLPFILAIVLPESPSYLIRKGEYDEAHSAMKSLHGSRVDVTPLLAQMRVSIAHEQQLAQELSYLDCFKGINLRRTAIVSFAFVVPSLFGVPLLASASYFMQVVGMASSTSIIVLILGIVLGLLANGVGVWLMSRCGRRRLMLITLGISTALWTSMGIAGCWSGIIVIWYTAACMMAVVVVCGMGAWPASFAVAGEASNLRLRAKTQGVGVLCYMLANVVFNLVLPYIYNTDAGDLKGKTGFVYGGLCLLACAVTWLVVPEMKGRTALEIDAMFESNLSCRQFKDWARQAAGKKRKVVVIDNDYEDNEDDEEKKYEDDENDEDGGANFDPKAKQKENKDGKLAGLDSRGKPLQSRFTSAMERATLAAKAVRDVDWRDGPKPLHNSSQRRAAYVQQSGFLAPTGEACLKCGYQQGPFKSCRILVISGDVAFKGACGNCSFHSGGNCCTLRQGKLLEWVKTVLAAQNPEHPMLENPPLRTDPKRRDGRTSEKVGTSNPSDLTTGEGKLTPATSVPGTAQNGPTAIKKQKDNPAGQPKAMDANKAARVGPWKNNWMRCPLGDPDVRDSNDFSVALAAFQAIPDMVSRLYSDRAILGSYLVSKGLIKPEDVPMKEKQKEEEKNPFLKYAY</sequence>
<feature type="compositionally biased region" description="Polar residues" evidence="6">
    <location>
        <begin position="718"/>
        <end position="728"/>
    </location>
</feature>
<dbReference type="AlphaFoldDB" id="A0A1S9R8A7"/>
<feature type="region of interest" description="Disordered" evidence="6">
    <location>
        <begin position="530"/>
        <end position="578"/>
    </location>
</feature>
<evidence type="ECO:0000256" key="5">
    <source>
        <dbReference type="ARBA" id="ARBA00023136"/>
    </source>
</evidence>
<keyword evidence="5 7" id="KW-0472">Membrane</keyword>
<feature type="transmembrane region" description="Helical" evidence="7">
    <location>
        <begin position="219"/>
        <end position="239"/>
    </location>
</feature>
<keyword evidence="4 7" id="KW-1133">Transmembrane helix</keyword>
<gene>
    <name evidence="9" type="ORF">PEBR_42126</name>
</gene>
<comment type="caution">
    <text evidence="9">The sequence shown here is derived from an EMBL/GenBank/DDBJ whole genome shotgun (WGS) entry which is preliminary data.</text>
</comment>
<dbReference type="PANTHER" id="PTHR48022">
    <property type="entry name" value="PLASTIDIC GLUCOSE TRANSPORTER 4"/>
    <property type="match status" value="1"/>
</dbReference>
<feature type="transmembrane region" description="Helical" evidence="7">
    <location>
        <begin position="155"/>
        <end position="175"/>
    </location>
</feature>
<dbReference type="Proteomes" id="UP000190744">
    <property type="component" value="Unassembled WGS sequence"/>
</dbReference>
<proteinExistence type="inferred from homology"/>
<evidence type="ECO:0000259" key="8">
    <source>
        <dbReference type="PROSITE" id="PS50850"/>
    </source>
</evidence>
<feature type="transmembrane region" description="Helical" evidence="7">
    <location>
        <begin position="340"/>
        <end position="362"/>
    </location>
</feature>
<dbReference type="InterPro" id="IPR036259">
    <property type="entry name" value="MFS_trans_sf"/>
</dbReference>
<dbReference type="GO" id="GO:0005351">
    <property type="term" value="F:carbohydrate:proton symporter activity"/>
    <property type="evidence" value="ECO:0007669"/>
    <property type="project" value="TreeGrafter"/>
</dbReference>
<feature type="transmembrane region" description="Helical" evidence="7">
    <location>
        <begin position="187"/>
        <end position="207"/>
    </location>
</feature>
<evidence type="ECO:0000256" key="4">
    <source>
        <dbReference type="ARBA" id="ARBA00022989"/>
    </source>
</evidence>
<feature type="transmembrane region" description="Helical" evidence="7">
    <location>
        <begin position="436"/>
        <end position="457"/>
    </location>
</feature>
<dbReference type="PROSITE" id="PS50850">
    <property type="entry name" value="MFS"/>
    <property type="match status" value="1"/>
</dbReference>
<feature type="transmembrane region" description="Helical" evidence="7">
    <location>
        <begin position="369"/>
        <end position="388"/>
    </location>
</feature>
<evidence type="ECO:0000256" key="6">
    <source>
        <dbReference type="SAM" id="MobiDB-lite"/>
    </source>
</evidence>
<dbReference type="InterPro" id="IPR020846">
    <property type="entry name" value="MFS_dom"/>
</dbReference>
<feature type="transmembrane region" description="Helical" evidence="7">
    <location>
        <begin position="306"/>
        <end position="328"/>
    </location>
</feature>
<feature type="domain" description="Major facilitator superfamily (MFS) profile" evidence="8">
    <location>
        <begin position="46"/>
        <end position="491"/>
    </location>
</feature>
<feature type="region of interest" description="Disordered" evidence="6">
    <location>
        <begin position="1"/>
        <end position="30"/>
    </location>
</feature>
<dbReference type="EMBL" id="LJBN01000240">
    <property type="protein sequence ID" value="OOQ81661.1"/>
    <property type="molecule type" value="Genomic_DNA"/>
</dbReference>
<dbReference type="FunFam" id="1.20.1250.20:FF:000078">
    <property type="entry name" value="MFS maltose transporter, putative"/>
    <property type="match status" value="1"/>
</dbReference>
<evidence type="ECO:0000256" key="1">
    <source>
        <dbReference type="ARBA" id="ARBA00004141"/>
    </source>
</evidence>
<feature type="compositionally biased region" description="Acidic residues" evidence="6">
    <location>
        <begin position="530"/>
        <end position="552"/>
    </location>
</feature>
<feature type="region of interest" description="Disordered" evidence="6">
    <location>
        <begin position="693"/>
        <end position="769"/>
    </location>
</feature>
<dbReference type="Pfam" id="PF12511">
    <property type="entry name" value="DUF3716"/>
    <property type="match status" value="1"/>
</dbReference>
<feature type="transmembrane region" description="Helical" evidence="7">
    <location>
        <begin position="469"/>
        <end position="487"/>
    </location>
</feature>
<evidence type="ECO:0000256" key="3">
    <source>
        <dbReference type="ARBA" id="ARBA00022692"/>
    </source>
</evidence>
<evidence type="ECO:0000256" key="2">
    <source>
        <dbReference type="ARBA" id="ARBA00010992"/>
    </source>
</evidence>
<name>A0A1S9R8A7_PENBI</name>
<comment type="similarity">
    <text evidence="2">Belongs to the major facilitator superfamily. Sugar transporter (TC 2.A.1.1) family.</text>
</comment>
<feature type="transmembrane region" description="Helical" evidence="7">
    <location>
        <begin position="394"/>
        <end position="415"/>
    </location>
</feature>
<reference evidence="10" key="1">
    <citation type="submission" date="2015-09" db="EMBL/GenBank/DDBJ databases">
        <authorList>
            <person name="Fill T.P."/>
            <person name="Baretta J.F."/>
            <person name="de Almeida L.G."/>
            <person name="Rocha M."/>
            <person name="de Souza D.H."/>
            <person name="Malavazi I."/>
            <person name="Cerdeira L.T."/>
            <person name="Hong H."/>
            <person name="Samborskyy M."/>
            <person name="de Vasconcelos A.T."/>
            <person name="Leadlay P."/>
            <person name="Rodrigues-Filho E."/>
        </authorList>
    </citation>
    <scope>NUCLEOTIDE SEQUENCE [LARGE SCALE GENOMIC DNA]</scope>
    <source>
        <strain evidence="10">LaBioMMi 136</strain>
    </source>
</reference>
<dbReference type="Pfam" id="PF00083">
    <property type="entry name" value="Sugar_tr"/>
    <property type="match status" value="1"/>
</dbReference>
<dbReference type="SUPFAM" id="SSF103473">
    <property type="entry name" value="MFS general substrate transporter"/>
    <property type="match status" value="1"/>
</dbReference>
<dbReference type="InterPro" id="IPR050360">
    <property type="entry name" value="MFS_Sugar_Transporters"/>
</dbReference>
<feature type="compositionally biased region" description="Basic and acidic residues" evidence="6">
    <location>
        <begin position="558"/>
        <end position="569"/>
    </location>
</feature>
<organism evidence="9 10">
    <name type="scientific">Penicillium brasilianum</name>
    <dbReference type="NCBI Taxonomy" id="104259"/>
    <lineage>
        <taxon>Eukaryota</taxon>
        <taxon>Fungi</taxon>
        <taxon>Dikarya</taxon>
        <taxon>Ascomycota</taxon>
        <taxon>Pezizomycotina</taxon>
        <taxon>Eurotiomycetes</taxon>
        <taxon>Eurotiomycetidae</taxon>
        <taxon>Eurotiales</taxon>
        <taxon>Aspergillaceae</taxon>
        <taxon>Penicillium</taxon>
    </lineage>
</organism>
<evidence type="ECO:0000313" key="10">
    <source>
        <dbReference type="Proteomes" id="UP000190744"/>
    </source>
</evidence>